<dbReference type="AlphaFoldDB" id="M8CRC1"/>
<protein>
    <recommendedName>
        <fullName evidence="4">Small integral membrane protein (DUF2273)</fullName>
    </recommendedName>
</protein>
<dbReference type="Proteomes" id="UP000013242">
    <property type="component" value="Unassembled WGS sequence"/>
</dbReference>
<organism evidence="2 3">
    <name type="scientific">Thermoanaerobacter thermohydrosulfuricus WC1</name>
    <dbReference type="NCBI Taxonomy" id="1198630"/>
    <lineage>
        <taxon>Bacteria</taxon>
        <taxon>Bacillati</taxon>
        <taxon>Bacillota</taxon>
        <taxon>Clostridia</taxon>
        <taxon>Thermoanaerobacterales</taxon>
        <taxon>Thermoanaerobacteraceae</taxon>
        <taxon>Thermoanaerobacter</taxon>
    </lineage>
</organism>
<keyword evidence="1" id="KW-0472">Membrane</keyword>
<evidence type="ECO:0000313" key="3">
    <source>
        <dbReference type="Proteomes" id="UP000013242"/>
    </source>
</evidence>
<keyword evidence="3" id="KW-1185">Reference proteome</keyword>
<evidence type="ECO:0000313" key="2">
    <source>
        <dbReference type="EMBL" id="EMT39705.1"/>
    </source>
</evidence>
<dbReference type="EMBL" id="AMYG01000024">
    <property type="protein sequence ID" value="EMT39705.1"/>
    <property type="molecule type" value="Genomic_DNA"/>
</dbReference>
<feature type="transmembrane region" description="Helical" evidence="1">
    <location>
        <begin position="9"/>
        <end position="42"/>
    </location>
</feature>
<keyword evidence="1" id="KW-1133">Transmembrane helix</keyword>
<proteinExistence type="predicted"/>
<name>M8CRC1_THETY</name>
<dbReference type="PATRIC" id="fig|1198630.3.peg.824"/>
<sequence length="47" mass="4873">MGFIKKGKIFVGCLFIGTGLGILLGHFMGGLFLGVGMGFVLVEALGR</sequence>
<comment type="caution">
    <text evidence="2">The sequence shown here is derived from an EMBL/GenBank/DDBJ whole genome shotgun (WGS) entry which is preliminary data.</text>
</comment>
<dbReference type="HOGENOM" id="CLU_3174273_0_0_9"/>
<dbReference type="RefSeq" id="WP_003871194.1">
    <property type="nucleotide sequence ID" value="NZ_KB731280.1"/>
</dbReference>
<evidence type="ECO:0000256" key="1">
    <source>
        <dbReference type="SAM" id="Phobius"/>
    </source>
</evidence>
<evidence type="ECO:0008006" key="4">
    <source>
        <dbReference type="Google" id="ProtNLM"/>
    </source>
</evidence>
<gene>
    <name evidence="2" type="ORF">TthWC1_0804</name>
</gene>
<reference evidence="2 3" key="1">
    <citation type="journal article" date="2013" name="PLoS ONE">
        <title>Genomic Evaluation of Thermoanaerobacter spp. for the Construction of Designer Co-Cultures to Improve Lignocellulosic Biofuel Production.</title>
        <authorList>
            <person name="Verbeke T.J."/>
            <person name="Zhang X."/>
            <person name="Henrissat B."/>
            <person name="Spicer V."/>
            <person name="Rydzak T."/>
            <person name="Krokhin O.V."/>
            <person name="Fristensky B."/>
            <person name="Levin D.B."/>
            <person name="Sparling R."/>
        </authorList>
    </citation>
    <scope>NUCLEOTIDE SEQUENCE [LARGE SCALE GENOMIC DNA]</scope>
    <source>
        <strain evidence="2 3">WC1</strain>
    </source>
</reference>
<accession>M8CRC1</accession>
<keyword evidence="1" id="KW-0812">Transmembrane</keyword>